<name>K9VJL1_9CYAN</name>
<evidence type="ECO:0000313" key="1">
    <source>
        <dbReference type="EMBL" id="AFZ07682.1"/>
    </source>
</evidence>
<accession>K9VJL1</accession>
<reference evidence="1 2" key="1">
    <citation type="submission" date="2012-05" db="EMBL/GenBank/DDBJ databases">
        <title>Finished chromosome of genome of Oscillatoria sp. PCC 7112.</title>
        <authorList>
            <consortium name="US DOE Joint Genome Institute"/>
            <person name="Gugger M."/>
            <person name="Coursin T."/>
            <person name="Rippka R."/>
            <person name="Tandeau De Marsac N."/>
            <person name="Huntemann M."/>
            <person name="Wei C.-L."/>
            <person name="Han J."/>
            <person name="Detter J.C."/>
            <person name="Han C."/>
            <person name="Tapia R."/>
            <person name="Davenport K."/>
            <person name="Daligault H."/>
            <person name="Erkkila T."/>
            <person name="Gu W."/>
            <person name="Munk A.C.C."/>
            <person name="Teshima H."/>
            <person name="Xu Y."/>
            <person name="Chain P."/>
            <person name="Chen A."/>
            <person name="Krypides N."/>
            <person name="Mavromatis K."/>
            <person name="Markowitz V."/>
            <person name="Szeto E."/>
            <person name="Ivanova N."/>
            <person name="Mikhailova N."/>
            <person name="Ovchinnikova G."/>
            <person name="Pagani I."/>
            <person name="Pati A."/>
            <person name="Goodwin L."/>
            <person name="Peters L."/>
            <person name="Pitluck S."/>
            <person name="Woyke T."/>
            <person name="Kerfeld C."/>
        </authorList>
    </citation>
    <scope>NUCLEOTIDE SEQUENCE [LARGE SCALE GENOMIC DNA]</scope>
    <source>
        <strain evidence="1 2">PCC 7112</strain>
    </source>
</reference>
<evidence type="ECO:0000313" key="2">
    <source>
        <dbReference type="Proteomes" id="UP000010478"/>
    </source>
</evidence>
<keyword evidence="2" id="KW-1185">Reference proteome</keyword>
<sequence>MIVLLDSVPLGILTNPKGSPVTVECQLWVESLLFKGYRMILPEIADYEVRRE</sequence>
<protein>
    <submittedName>
        <fullName evidence="1">Uncharacterized protein</fullName>
    </submittedName>
</protein>
<dbReference type="RefSeq" id="WP_015176950.1">
    <property type="nucleotide sequence ID" value="NC_019729.1"/>
</dbReference>
<dbReference type="KEGG" id="oni:Osc7112_3300"/>
<dbReference type="AlphaFoldDB" id="K9VJL1"/>
<dbReference type="STRING" id="179408.Osc7112_3300"/>
<proteinExistence type="predicted"/>
<gene>
    <name evidence="1" type="ORF">Osc7112_3300</name>
</gene>
<dbReference type="HOGENOM" id="CLU_3082578_0_0_3"/>
<organism evidence="1 2">
    <name type="scientific">Phormidium nigroviride PCC 7112</name>
    <dbReference type="NCBI Taxonomy" id="179408"/>
    <lineage>
        <taxon>Bacteria</taxon>
        <taxon>Bacillati</taxon>
        <taxon>Cyanobacteriota</taxon>
        <taxon>Cyanophyceae</taxon>
        <taxon>Oscillatoriophycideae</taxon>
        <taxon>Oscillatoriales</taxon>
        <taxon>Oscillatoriaceae</taxon>
        <taxon>Phormidium</taxon>
    </lineage>
</organism>
<dbReference type="eggNOG" id="COG1487">
    <property type="taxonomic scope" value="Bacteria"/>
</dbReference>
<dbReference type="EMBL" id="CP003614">
    <property type="protein sequence ID" value="AFZ07682.1"/>
    <property type="molecule type" value="Genomic_DNA"/>
</dbReference>
<dbReference type="PATRIC" id="fig|179408.3.peg.4054"/>
<dbReference type="Proteomes" id="UP000010478">
    <property type="component" value="Chromosome"/>
</dbReference>